<dbReference type="EMBL" id="JOKM01000021">
    <property type="protein sequence ID" value="KGB25253.1"/>
    <property type="molecule type" value="Genomic_DNA"/>
</dbReference>
<feature type="region of interest" description="Disordered" evidence="1">
    <location>
        <begin position="34"/>
        <end position="58"/>
    </location>
</feature>
<sequence length="58" mass="6302">MLSALPAQSASLSASALYQRAFAEIYRRFSASHQNVPTSSRASNTTRVQAGTGWRLTE</sequence>
<name>A0A095B934_9PROT</name>
<dbReference type="AlphaFoldDB" id="A0A095B934"/>
<proteinExistence type="predicted"/>
<dbReference type="PATRIC" id="fig|104102.7.peg.928"/>
<reference evidence="3 4" key="1">
    <citation type="submission" date="2014-06" db="EMBL/GenBank/DDBJ databases">
        <title>Functional and comparative genomic analyses of the Drosophila gut microbiota identify candidate symbiosis factors.</title>
        <authorList>
            <person name="Newell P.D."/>
            <person name="Chaston J.M."/>
            <person name="Douglas A.E."/>
        </authorList>
    </citation>
    <scope>NUCLEOTIDE SEQUENCE [LARGE SCALE GENOMIC DNA]</scope>
    <source>
        <strain evidence="3 4">DmCS_006</strain>
    </source>
</reference>
<feature type="compositionally biased region" description="Polar residues" evidence="1">
    <location>
        <begin position="34"/>
        <end position="49"/>
    </location>
</feature>
<organism evidence="3 4">
    <name type="scientific">Acetobacter tropicalis</name>
    <dbReference type="NCBI Taxonomy" id="104102"/>
    <lineage>
        <taxon>Bacteria</taxon>
        <taxon>Pseudomonadati</taxon>
        <taxon>Pseudomonadota</taxon>
        <taxon>Alphaproteobacteria</taxon>
        <taxon>Acetobacterales</taxon>
        <taxon>Acetobacteraceae</taxon>
        <taxon>Acetobacter</taxon>
    </lineage>
</organism>
<dbReference type="Proteomes" id="UP000321800">
    <property type="component" value="Unassembled WGS sequence"/>
</dbReference>
<evidence type="ECO:0000256" key="1">
    <source>
        <dbReference type="SAM" id="MobiDB-lite"/>
    </source>
</evidence>
<evidence type="ECO:0000313" key="4">
    <source>
        <dbReference type="Proteomes" id="UP000029448"/>
    </source>
</evidence>
<comment type="caution">
    <text evidence="3">The sequence shown here is derived from an EMBL/GenBank/DDBJ whole genome shotgun (WGS) entry which is preliminary data.</text>
</comment>
<accession>A0A095B934</accession>
<evidence type="ECO:0000313" key="3">
    <source>
        <dbReference type="EMBL" id="KGB25253.1"/>
    </source>
</evidence>
<evidence type="ECO:0000313" key="5">
    <source>
        <dbReference type="Proteomes" id="UP000321800"/>
    </source>
</evidence>
<protein>
    <submittedName>
        <fullName evidence="3">Uncharacterized protein</fullName>
    </submittedName>
</protein>
<keyword evidence="4" id="KW-1185">Reference proteome</keyword>
<evidence type="ECO:0000313" key="2">
    <source>
        <dbReference type="EMBL" id="GEL51502.1"/>
    </source>
</evidence>
<dbReference type="EMBL" id="BJVR01000039">
    <property type="protein sequence ID" value="GEL51502.1"/>
    <property type="molecule type" value="Genomic_DNA"/>
</dbReference>
<gene>
    <name evidence="3" type="ORF">AtDm6_0934</name>
    <name evidence="2" type="ORF">ATR01nite_25770</name>
</gene>
<reference evidence="2 5" key="2">
    <citation type="submission" date="2019-07" db="EMBL/GenBank/DDBJ databases">
        <title>Whole genome shotgun sequence of Acetobacter tropicalis NBRC 16470.</title>
        <authorList>
            <person name="Hosoyama A."/>
            <person name="Uohara A."/>
            <person name="Ohji S."/>
            <person name="Ichikawa N."/>
        </authorList>
    </citation>
    <scope>NUCLEOTIDE SEQUENCE [LARGE SCALE GENOMIC DNA]</scope>
    <source>
        <strain evidence="2 5">NBRC 16470</strain>
    </source>
</reference>
<dbReference type="Proteomes" id="UP000029448">
    <property type="component" value="Unassembled WGS sequence"/>
</dbReference>